<accession>A0A1E7FUQ1</accession>
<organism evidence="1 2">
    <name type="scientific">Fragilariopsis cylindrus CCMP1102</name>
    <dbReference type="NCBI Taxonomy" id="635003"/>
    <lineage>
        <taxon>Eukaryota</taxon>
        <taxon>Sar</taxon>
        <taxon>Stramenopiles</taxon>
        <taxon>Ochrophyta</taxon>
        <taxon>Bacillariophyta</taxon>
        <taxon>Bacillariophyceae</taxon>
        <taxon>Bacillariophycidae</taxon>
        <taxon>Bacillariales</taxon>
        <taxon>Bacillariaceae</taxon>
        <taxon>Fragilariopsis</taxon>
    </lineage>
</organism>
<dbReference type="EMBL" id="KV784353">
    <property type="protein sequence ID" value="OEU21835.1"/>
    <property type="molecule type" value="Genomic_DNA"/>
</dbReference>
<dbReference type="KEGG" id="fcy:FRACYDRAFT_231981"/>
<gene>
    <name evidence="1" type="ORF">FRACYDRAFT_231981</name>
</gene>
<evidence type="ECO:0000313" key="1">
    <source>
        <dbReference type="EMBL" id="OEU21835.1"/>
    </source>
</evidence>
<name>A0A1E7FUQ1_9STRA</name>
<dbReference type="AlphaFoldDB" id="A0A1E7FUQ1"/>
<protein>
    <submittedName>
        <fullName evidence="1">Uncharacterized protein</fullName>
    </submittedName>
</protein>
<keyword evidence="2" id="KW-1185">Reference proteome</keyword>
<evidence type="ECO:0000313" key="2">
    <source>
        <dbReference type="Proteomes" id="UP000095751"/>
    </source>
</evidence>
<reference evidence="1 2" key="1">
    <citation type="submission" date="2016-09" db="EMBL/GenBank/DDBJ databases">
        <title>Extensive genetic diversity and differential bi-allelic expression allows diatom success in the polar Southern Ocean.</title>
        <authorList>
            <consortium name="DOE Joint Genome Institute"/>
            <person name="Mock T."/>
            <person name="Otillar R.P."/>
            <person name="Strauss J."/>
            <person name="Dupont C."/>
            <person name="Frickenhaus S."/>
            <person name="Maumus F."/>
            <person name="Mcmullan M."/>
            <person name="Sanges R."/>
            <person name="Schmutz J."/>
            <person name="Toseland A."/>
            <person name="Valas R."/>
            <person name="Veluchamy A."/>
            <person name="Ward B.J."/>
            <person name="Allen A."/>
            <person name="Barry K."/>
            <person name="Falciatore A."/>
            <person name="Ferrante M."/>
            <person name="Fortunato A.E."/>
            <person name="Gloeckner G."/>
            <person name="Gruber A."/>
            <person name="Hipkin R."/>
            <person name="Janech M."/>
            <person name="Kroth P."/>
            <person name="Leese F."/>
            <person name="Lindquist E."/>
            <person name="Lyon B.R."/>
            <person name="Martin J."/>
            <person name="Mayer C."/>
            <person name="Parker M."/>
            <person name="Quesneville H."/>
            <person name="Raymond J."/>
            <person name="Uhlig C."/>
            <person name="Valentin K.U."/>
            <person name="Worden A.Z."/>
            <person name="Armbrust E.V."/>
            <person name="Bowler C."/>
            <person name="Green B."/>
            <person name="Moulton V."/>
            <person name="Van Oosterhout C."/>
            <person name="Grigoriev I."/>
        </authorList>
    </citation>
    <scope>NUCLEOTIDE SEQUENCE [LARGE SCALE GENOMIC DNA]</scope>
    <source>
        <strain evidence="1 2">CCMP1102</strain>
    </source>
</reference>
<proteinExistence type="predicted"/>
<sequence length="150" mass="16752">MGSPFQVRAIARVGMFISVSNDGNENNKRHESCIVFRNRPSFRGAVLTECSFVELKPKHRNVSLTSILDGDLQMLVVTGTIGQWMMLSTFGHIRQVQRSSVLLGCDTLSNTAKEENPTAKGSRPMSQFLLCQTHRQQMLHSAKGFKIKTV</sequence>
<dbReference type="InParanoid" id="A0A1E7FUQ1"/>
<dbReference type="Proteomes" id="UP000095751">
    <property type="component" value="Unassembled WGS sequence"/>
</dbReference>